<sequence length="1113" mass="124865">MINFTPELKQPMRTYASSNACIMAGHRHLHGLDGPDSLGGGSGISLQTLLMEVAPYFHATDPRDKIYALMGLSSDIHFEDLDLAYTTPVESVFTQAAELILASGKSKSSSPLALLSFAGIGNTRTLKNLPTWVPDWATAARRMSFGIGTLTTEGTYFGAVAERAGYDSAAGASYTLPVVYSAFSRPRTLALKGVLLDQVQDVGSRYPLGVTPGESSYVQDQQIETRDYNRRRDSRRQVAVPRCITWVHEPPSTRQSRTVLSLEAEAISAESGENAIDHTTSEWPSSFCTHSPLSVRQSRTVLSLDPEAISAESGENTTEFTQNLWPLSSCTHLPPSTRQSRTVLSLEADAINVESGENATDSTKSMWPSSFCTHSPLSVRQSRTVLSLDPEAISAESGENTTDFTESVWPLSTCTYSPLLTHHSPLNSLSLYPLKLPNPTSHYLQTLRASSTMPRTSGRPADHQVHREFITISSDASSGFKNSRVKCKHCGHETAKGTTRQKKHLLRHCPNYRGQQQSEQSQLTQHFPVVDKTFKQMLDELAARAIFADGRPFNLFESKRMRILLSKLNTAWQPPSRRRVQRLLAPTYSEYHNQVQDILDQTERINVIFDGSDNITSHRIINISIQVANGLAFYWKTFDTGQIQHTAEHYIDLLYPELEIICKGNFLRINSFCTDTDSVMRKSHVHLAARKEFQHCFFSLCDSHGLQLLIKDILEQPFFEEAFKSATLIITFFKKSKLQLARLREAQKAAWGHHKAFLSAAITRWGNQFNALWSVLRCKEPLQTYARRPDVRAELASGSLELLPRVLESVNNPHFWIRLETVLAIIKPVSSRQHASEADRAHIGHVIPRWLEIKAEWKALDDSQQHKDVNFSELYSVWLNRMDKQTYDIHYAGFALRPDTVGTKLEEQLMMKVLQFFKSAANPADYLHIVREFNHFRAQSGGQFAAGGLVYSKEWTPLDAWMLLDNQGSKLAALAVRIFGTIANSVPSERSFSAVNFLHSKARNRLTPANADKLAFIYMNERVLERITQSQNQPLGHHNEVDSTVVSWEDLTEDGWLTLEDTYMEIHCASSLEVDAVIGEFTHQPASDGEETIVEKFEVQDGSESEGTGEKLT</sequence>
<evidence type="ECO:0000313" key="7">
    <source>
        <dbReference type="EMBL" id="KAF6525718.1"/>
    </source>
</evidence>
<evidence type="ECO:0000256" key="2">
    <source>
        <dbReference type="ARBA" id="ARBA00022723"/>
    </source>
</evidence>
<dbReference type="AlphaFoldDB" id="A0A8H6GWA5"/>
<evidence type="ECO:0000256" key="3">
    <source>
        <dbReference type="ARBA" id="ARBA00022771"/>
    </source>
</evidence>
<name>A0A8H6GWA5_FUSOX</name>
<comment type="caution">
    <text evidence="7">The sequence shown here is derived from an EMBL/GenBank/DDBJ whole genome shotgun (WGS) entry which is preliminary data.</text>
</comment>
<dbReference type="Proteomes" id="UP000593570">
    <property type="component" value="Unassembled WGS sequence"/>
</dbReference>
<evidence type="ECO:0000313" key="8">
    <source>
        <dbReference type="Proteomes" id="UP000593570"/>
    </source>
</evidence>
<dbReference type="GO" id="GO:0008270">
    <property type="term" value="F:zinc ion binding"/>
    <property type="evidence" value="ECO:0007669"/>
    <property type="project" value="UniProtKB-KW"/>
</dbReference>
<dbReference type="GO" id="GO:0005634">
    <property type="term" value="C:nucleus"/>
    <property type="evidence" value="ECO:0007669"/>
    <property type="project" value="UniProtKB-SubCell"/>
</dbReference>
<keyword evidence="4" id="KW-0862">Zinc</keyword>
<dbReference type="InterPro" id="IPR007021">
    <property type="entry name" value="DUF659"/>
</dbReference>
<dbReference type="PANTHER" id="PTHR46481:SF10">
    <property type="entry name" value="ZINC FINGER BED DOMAIN-CONTAINING PROTEIN 39"/>
    <property type="match status" value="1"/>
</dbReference>
<comment type="subcellular location">
    <subcellularLocation>
        <location evidence="1">Nucleus</location>
    </subcellularLocation>
</comment>
<dbReference type="SUPFAM" id="SSF53098">
    <property type="entry name" value="Ribonuclease H-like"/>
    <property type="match status" value="1"/>
</dbReference>
<evidence type="ECO:0000256" key="1">
    <source>
        <dbReference type="ARBA" id="ARBA00004123"/>
    </source>
</evidence>
<feature type="domain" description="DUF659" evidence="6">
    <location>
        <begin position="581"/>
        <end position="729"/>
    </location>
</feature>
<dbReference type="InterPro" id="IPR012337">
    <property type="entry name" value="RNaseH-like_sf"/>
</dbReference>
<keyword evidence="3" id="KW-0863">Zinc-finger</keyword>
<keyword evidence="2" id="KW-0479">Metal-binding</keyword>
<protein>
    <recommendedName>
        <fullName evidence="6">DUF659 domain-containing protein</fullName>
    </recommendedName>
</protein>
<dbReference type="EMBL" id="JACDXP010000004">
    <property type="protein sequence ID" value="KAF6525718.1"/>
    <property type="molecule type" value="Genomic_DNA"/>
</dbReference>
<dbReference type="InterPro" id="IPR052035">
    <property type="entry name" value="ZnF_BED_domain_contain"/>
</dbReference>
<dbReference type="PANTHER" id="PTHR46481">
    <property type="entry name" value="ZINC FINGER BED DOMAIN-CONTAINING PROTEIN 4"/>
    <property type="match status" value="1"/>
</dbReference>
<proteinExistence type="predicted"/>
<dbReference type="Pfam" id="PF04937">
    <property type="entry name" value="DUF659"/>
    <property type="match status" value="1"/>
</dbReference>
<keyword evidence="5" id="KW-0539">Nucleus</keyword>
<organism evidence="7 8">
    <name type="scientific">Fusarium oxysporum f. sp. conglutinans</name>
    <dbReference type="NCBI Taxonomy" id="100902"/>
    <lineage>
        <taxon>Eukaryota</taxon>
        <taxon>Fungi</taxon>
        <taxon>Dikarya</taxon>
        <taxon>Ascomycota</taxon>
        <taxon>Pezizomycotina</taxon>
        <taxon>Sordariomycetes</taxon>
        <taxon>Hypocreomycetidae</taxon>
        <taxon>Hypocreales</taxon>
        <taxon>Nectriaceae</taxon>
        <taxon>Fusarium</taxon>
        <taxon>Fusarium oxysporum species complex</taxon>
    </lineage>
</organism>
<evidence type="ECO:0000259" key="6">
    <source>
        <dbReference type="Pfam" id="PF04937"/>
    </source>
</evidence>
<accession>A0A8H6GWA5</accession>
<reference evidence="7 8" key="1">
    <citation type="journal article" date="2020" name="bioRxiv">
        <title>A chromosome-scale genome assembly for the Fusarium oxysporum strain Fo5176 to establish a model Arabidopsis-fungal pathosystem.</title>
        <authorList>
            <person name="Fokkens L."/>
            <person name="Guo L."/>
            <person name="Dora S."/>
            <person name="Wang B."/>
            <person name="Ye K."/>
            <person name="Sanchez-Rodriguez C."/>
            <person name="Croll D."/>
        </authorList>
    </citation>
    <scope>NUCLEOTIDE SEQUENCE [LARGE SCALE GENOMIC DNA]</scope>
    <source>
        <strain evidence="7 8">Fo5176</strain>
    </source>
</reference>
<evidence type="ECO:0000256" key="4">
    <source>
        <dbReference type="ARBA" id="ARBA00022833"/>
    </source>
</evidence>
<gene>
    <name evidence="7" type="ORF">HZS61_011513</name>
</gene>
<evidence type="ECO:0000256" key="5">
    <source>
        <dbReference type="ARBA" id="ARBA00023242"/>
    </source>
</evidence>